<proteinExistence type="predicted"/>
<keyword evidence="3" id="KW-1185">Reference proteome</keyword>
<accession>A0A8H3W220</accession>
<evidence type="ECO:0000313" key="2">
    <source>
        <dbReference type="EMBL" id="KAF0317706.1"/>
    </source>
</evidence>
<reference evidence="2 3" key="1">
    <citation type="submission" date="2019-12" db="EMBL/GenBank/DDBJ databases">
        <title>A genome sequence resource for the geographically widespread anthracnose pathogen Colletotrichum asianum.</title>
        <authorList>
            <person name="Meng Y."/>
        </authorList>
    </citation>
    <scope>NUCLEOTIDE SEQUENCE [LARGE SCALE GENOMIC DNA]</scope>
    <source>
        <strain evidence="2 3">ICMP 18580</strain>
    </source>
</reference>
<evidence type="ECO:0008006" key="4">
    <source>
        <dbReference type="Google" id="ProtNLM"/>
    </source>
</evidence>
<dbReference type="PROSITE" id="PS51257">
    <property type="entry name" value="PROKAR_LIPOPROTEIN"/>
    <property type="match status" value="1"/>
</dbReference>
<feature type="signal peptide" evidence="1">
    <location>
        <begin position="1"/>
        <end position="18"/>
    </location>
</feature>
<protein>
    <recommendedName>
        <fullName evidence="4">Lipoprotein</fullName>
    </recommendedName>
</protein>
<sequence length="103" mass="11182">MKLSQGFIAASLAVGVMAGCRRAPELCKSDVGPISRGLTTGWVCSLPEDMPCQTTCEITGERQRSEPGVVGWETMKCCKPQTDCKAVMHPKKINIMKTDEHAL</sequence>
<keyword evidence="1" id="KW-0732">Signal</keyword>
<feature type="chain" id="PRO_5034091053" description="Lipoprotein" evidence="1">
    <location>
        <begin position="19"/>
        <end position="103"/>
    </location>
</feature>
<dbReference type="OrthoDB" id="4788971at2759"/>
<name>A0A8H3W220_9PEZI</name>
<dbReference type="EMBL" id="WOWK01000124">
    <property type="protein sequence ID" value="KAF0317706.1"/>
    <property type="molecule type" value="Genomic_DNA"/>
</dbReference>
<evidence type="ECO:0000256" key="1">
    <source>
        <dbReference type="SAM" id="SignalP"/>
    </source>
</evidence>
<dbReference type="Proteomes" id="UP000434172">
    <property type="component" value="Unassembled WGS sequence"/>
</dbReference>
<gene>
    <name evidence="2" type="ORF">GQ607_015016</name>
</gene>
<comment type="caution">
    <text evidence="2">The sequence shown here is derived from an EMBL/GenBank/DDBJ whole genome shotgun (WGS) entry which is preliminary data.</text>
</comment>
<dbReference type="AlphaFoldDB" id="A0A8H3W220"/>
<evidence type="ECO:0000313" key="3">
    <source>
        <dbReference type="Proteomes" id="UP000434172"/>
    </source>
</evidence>
<organism evidence="2 3">
    <name type="scientific">Colletotrichum asianum</name>
    <dbReference type="NCBI Taxonomy" id="702518"/>
    <lineage>
        <taxon>Eukaryota</taxon>
        <taxon>Fungi</taxon>
        <taxon>Dikarya</taxon>
        <taxon>Ascomycota</taxon>
        <taxon>Pezizomycotina</taxon>
        <taxon>Sordariomycetes</taxon>
        <taxon>Hypocreomycetidae</taxon>
        <taxon>Glomerellales</taxon>
        <taxon>Glomerellaceae</taxon>
        <taxon>Colletotrichum</taxon>
        <taxon>Colletotrichum gloeosporioides species complex</taxon>
    </lineage>
</organism>